<evidence type="ECO:0000256" key="4">
    <source>
        <dbReference type="ARBA" id="ARBA00022475"/>
    </source>
</evidence>
<dbReference type="Pfam" id="PF13520">
    <property type="entry name" value="AA_permease_2"/>
    <property type="match status" value="1"/>
</dbReference>
<keyword evidence="7 9" id="KW-1133">Transmembrane helix</keyword>
<evidence type="ECO:0000256" key="9">
    <source>
        <dbReference type="SAM" id="Phobius"/>
    </source>
</evidence>
<gene>
    <name evidence="10" type="ORF">HZY91_00745</name>
</gene>
<evidence type="ECO:0000256" key="7">
    <source>
        <dbReference type="ARBA" id="ARBA00022989"/>
    </source>
</evidence>
<dbReference type="EMBL" id="JACBXQ010000001">
    <property type="protein sequence ID" value="MBG9985417.1"/>
    <property type="molecule type" value="Genomic_DNA"/>
</dbReference>
<feature type="transmembrane region" description="Helical" evidence="9">
    <location>
        <begin position="421"/>
        <end position="439"/>
    </location>
</feature>
<accession>A0ABS0LMR6</accession>
<keyword evidence="8 9" id="KW-0472">Membrane</keyword>
<name>A0ABS0LMR6_9LACT</name>
<comment type="subcellular location">
    <subcellularLocation>
        <location evidence="1">Cell membrane</location>
        <topology evidence="1">Multi-pass membrane protein</topology>
    </subcellularLocation>
</comment>
<keyword evidence="11" id="KW-1185">Reference proteome</keyword>
<reference evidence="10 11" key="1">
    <citation type="submission" date="2020-07" db="EMBL/GenBank/DDBJ databases">
        <title>Facklamia lactis sp. nov., isolated from raw milk.</title>
        <authorList>
            <person name="Doll E.V."/>
            <person name="Huptas C."/>
            <person name="Staib L."/>
            <person name="Wenning M."/>
            <person name="Scherer S."/>
        </authorList>
    </citation>
    <scope>NUCLEOTIDE SEQUENCE [LARGE SCALE GENOMIC DNA]</scope>
    <source>
        <strain evidence="10 11">DSM 111018</strain>
    </source>
</reference>
<evidence type="ECO:0000313" key="10">
    <source>
        <dbReference type="EMBL" id="MBG9985417.1"/>
    </source>
</evidence>
<feature type="transmembrane region" description="Helical" evidence="9">
    <location>
        <begin position="393"/>
        <end position="415"/>
    </location>
</feature>
<feature type="transmembrane region" description="Helical" evidence="9">
    <location>
        <begin position="154"/>
        <end position="181"/>
    </location>
</feature>
<dbReference type="InterPro" id="IPR004754">
    <property type="entry name" value="Amino_acid_antiprt"/>
</dbReference>
<comment type="caution">
    <text evidence="10">The sequence shown here is derived from an EMBL/GenBank/DDBJ whole genome shotgun (WGS) entry which is preliminary data.</text>
</comment>
<sequence length="479" mass="51798">MEEDQSQRTLGVVPLTLFAIGTTLASGVFSLSGDFAASGAHTLAVLIGWGICGVGMLALTMCFFNLSVVKPELTSGIYTYAREGFGEFLGFNSAWGYWMSALLAQISFISLLFAALGNFFSLFGDGSNFASLIVSSIIIWGLSYLVYRGVNEAVLINAIVVSAKILPILVMLGAIMMAGAFSPETFMTHFKGVEGGLSLFEQIKGTVYTTVWIFIGIEGAVVLSGRGKNTKVSGTATILSFVSLFILYLILSVLSMGVMPQEQLAELANPPMAGILKAVVGQWGANLVNLAVVISLGGAMFTYTILCVDSAYGPAKHGAFPQIFAKLNKHEAPTWSIIASTVFIQIFLIILYFNESTYQAMYAMSTSAIMVPYVFSAFYYMKLMIQGKGTVGTMNRTISWVIAIVGSIYGFWLLYASGLTYILVSMMLYAPGIIFYVINRKEKKLKLFNNSIDLFLCIALLVAAGVAVYLTLNGTLQFF</sequence>
<evidence type="ECO:0000256" key="3">
    <source>
        <dbReference type="ARBA" id="ARBA00022448"/>
    </source>
</evidence>
<keyword evidence="3" id="KW-0813">Transport</keyword>
<dbReference type="NCBIfam" id="TIGR00905">
    <property type="entry name" value="2A0302"/>
    <property type="match status" value="1"/>
</dbReference>
<evidence type="ECO:0000256" key="6">
    <source>
        <dbReference type="ARBA" id="ARBA00022970"/>
    </source>
</evidence>
<evidence type="ECO:0000313" key="11">
    <source>
        <dbReference type="Proteomes" id="UP000721415"/>
    </source>
</evidence>
<feature type="transmembrane region" description="Helical" evidence="9">
    <location>
        <begin position="129"/>
        <end position="147"/>
    </location>
</feature>
<feature type="transmembrane region" description="Helical" evidence="9">
    <location>
        <begin position="287"/>
        <end position="312"/>
    </location>
</feature>
<feature type="transmembrane region" description="Helical" evidence="9">
    <location>
        <begin position="451"/>
        <end position="472"/>
    </location>
</feature>
<feature type="transmembrane region" description="Helical" evidence="9">
    <location>
        <begin position="332"/>
        <end position="353"/>
    </location>
</feature>
<keyword evidence="6" id="KW-0029">Amino-acid transport</keyword>
<dbReference type="InterPro" id="IPR002293">
    <property type="entry name" value="AA/rel_permease1"/>
</dbReference>
<feature type="transmembrane region" description="Helical" evidence="9">
    <location>
        <begin position="12"/>
        <end position="31"/>
    </location>
</feature>
<evidence type="ECO:0000256" key="1">
    <source>
        <dbReference type="ARBA" id="ARBA00004651"/>
    </source>
</evidence>
<organism evidence="10 11">
    <name type="scientific">Facklamia lactis</name>
    <dbReference type="NCBI Taxonomy" id="2749967"/>
    <lineage>
        <taxon>Bacteria</taxon>
        <taxon>Bacillati</taxon>
        <taxon>Bacillota</taxon>
        <taxon>Bacilli</taxon>
        <taxon>Lactobacillales</taxon>
        <taxon>Aerococcaceae</taxon>
        <taxon>Facklamia</taxon>
    </lineage>
</organism>
<feature type="transmembrane region" description="Helical" evidence="9">
    <location>
        <begin position="359"/>
        <end position="381"/>
    </location>
</feature>
<comment type="similarity">
    <text evidence="2">Belongs to the amino acid-polyamine-organocation (APC) superfamily. Basic amino acid/polyamine antiporter (APA) (TC 2.A.3.2) family.</text>
</comment>
<protein>
    <submittedName>
        <fullName evidence="10">Amino acid permease</fullName>
    </submittedName>
</protein>
<dbReference type="PANTHER" id="PTHR42770">
    <property type="entry name" value="AMINO ACID TRANSPORTER-RELATED"/>
    <property type="match status" value="1"/>
</dbReference>
<proteinExistence type="inferred from homology"/>
<feature type="transmembrane region" description="Helical" evidence="9">
    <location>
        <begin position="102"/>
        <end position="123"/>
    </location>
</feature>
<keyword evidence="4" id="KW-1003">Cell membrane</keyword>
<dbReference type="InterPro" id="IPR050367">
    <property type="entry name" value="APC_superfamily"/>
</dbReference>
<feature type="transmembrane region" description="Helical" evidence="9">
    <location>
        <begin position="236"/>
        <end position="259"/>
    </location>
</feature>
<dbReference type="PIRSF" id="PIRSF006060">
    <property type="entry name" value="AA_transporter"/>
    <property type="match status" value="1"/>
</dbReference>
<dbReference type="Gene3D" id="1.20.1740.10">
    <property type="entry name" value="Amino acid/polyamine transporter I"/>
    <property type="match status" value="1"/>
</dbReference>
<evidence type="ECO:0000256" key="5">
    <source>
        <dbReference type="ARBA" id="ARBA00022692"/>
    </source>
</evidence>
<feature type="transmembrane region" description="Helical" evidence="9">
    <location>
        <begin position="43"/>
        <end position="66"/>
    </location>
</feature>
<evidence type="ECO:0000256" key="8">
    <source>
        <dbReference type="ARBA" id="ARBA00023136"/>
    </source>
</evidence>
<keyword evidence="5 9" id="KW-0812">Transmembrane</keyword>
<dbReference type="Proteomes" id="UP000721415">
    <property type="component" value="Unassembled WGS sequence"/>
</dbReference>
<dbReference type="PANTHER" id="PTHR42770:SF4">
    <property type="entry name" value="ARGININE_ORNITHINE ANTIPORTER-RELATED"/>
    <property type="match status" value="1"/>
</dbReference>
<dbReference type="RefSeq" id="WP_197113618.1">
    <property type="nucleotide sequence ID" value="NZ_JACBXQ010000001.1"/>
</dbReference>
<feature type="transmembrane region" description="Helical" evidence="9">
    <location>
        <begin position="205"/>
        <end position="224"/>
    </location>
</feature>
<evidence type="ECO:0000256" key="2">
    <source>
        <dbReference type="ARBA" id="ARBA00008220"/>
    </source>
</evidence>